<gene>
    <name evidence="2" type="ORF">SARC_07972</name>
</gene>
<keyword evidence="3" id="KW-1185">Reference proteome</keyword>
<dbReference type="RefSeq" id="XP_014153538.1">
    <property type="nucleotide sequence ID" value="XM_014298063.1"/>
</dbReference>
<feature type="compositionally biased region" description="Low complexity" evidence="1">
    <location>
        <begin position="1067"/>
        <end position="1080"/>
    </location>
</feature>
<feature type="compositionally biased region" description="Polar residues" evidence="1">
    <location>
        <begin position="698"/>
        <end position="718"/>
    </location>
</feature>
<feature type="compositionally biased region" description="Polar residues" evidence="1">
    <location>
        <begin position="575"/>
        <end position="586"/>
    </location>
</feature>
<proteinExistence type="predicted"/>
<feature type="region of interest" description="Disordered" evidence="1">
    <location>
        <begin position="418"/>
        <end position="532"/>
    </location>
</feature>
<evidence type="ECO:0000256" key="1">
    <source>
        <dbReference type="SAM" id="MobiDB-lite"/>
    </source>
</evidence>
<feature type="compositionally biased region" description="Low complexity" evidence="1">
    <location>
        <begin position="982"/>
        <end position="1002"/>
    </location>
</feature>
<feature type="region of interest" description="Disordered" evidence="1">
    <location>
        <begin position="1062"/>
        <end position="1095"/>
    </location>
</feature>
<feature type="region of interest" description="Disordered" evidence="1">
    <location>
        <begin position="799"/>
        <end position="851"/>
    </location>
</feature>
<feature type="compositionally biased region" description="Basic and acidic residues" evidence="1">
    <location>
        <begin position="438"/>
        <end position="451"/>
    </location>
</feature>
<feature type="compositionally biased region" description="Polar residues" evidence="1">
    <location>
        <begin position="331"/>
        <end position="350"/>
    </location>
</feature>
<feature type="compositionally biased region" description="Basic and acidic residues" evidence="1">
    <location>
        <begin position="961"/>
        <end position="977"/>
    </location>
</feature>
<feature type="compositionally biased region" description="Polar residues" evidence="1">
    <location>
        <begin position="727"/>
        <end position="736"/>
    </location>
</feature>
<feature type="region of interest" description="Disordered" evidence="1">
    <location>
        <begin position="665"/>
        <end position="756"/>
    </location>
</feature>
<sequence length="1338" mass="147400">MLEASVETSGYNNSDQLVSAGVALTTAPSPSFTSNQVDTRQIHHAQQTSNFSPEPQSQNLSVTPCADQHTISSSRIYPNIKLRKLQSIAPAPTARTAKSRVSAQPSSIDVTDRAISMRRTLTTEMSTYMGPAAANLFATQAVSASDIPRVRAGTRAARYNPGIGVLSGRSKFSYLPQNQNYMNSTLPSFSPVVGTGLKITRCQSVPATSTVAVEHARTSVGEAVGSTPLPMGVQHAIATTPAGLSQIGRVNTTSSTTQSAGRRKQLNIKFSITNKSGRTQVTPGNSRHGKPMVNVNTPPQMHAQHQKHLTNVNPHTIRKIQPCMGVHSGVFANNNTHATDSHPEPTQATSEQHHHAMQREQTITEDHQITNASEGHFGTSQTEAPSGIPQQPTSSVPLHPPSVLRAPSPQIQKLAQLGAEGGSSWNIETQESSGEGIEPQHTKKDQQHAHEGQSQSRLQPIREQQTLQAHNGSSAPDLQQQQQMHQQHIEQQQQKQQQQQSDAQVQNSSTLTLNTPPHRPGALKHTKSAISLPTRKPVAMVRAASVGTLNQGRTPGSGTQIRRNFSICKVPTGKGSLQRSPANTGYGTPHPQTPVPIQLGAQPQSQPHSHAQLQRHAYAGNAVKEAGGVYRVQEPVQALQPIKPRPLPHPHTPTEAGTAIDATTKADSSRSVMVGTATNSPRNSVKANPGKTLPHARCQSQTRKLPFLTSKQSSQRMTISAPKHSTPEQLYQSAAGNRQAHSDRRDTPQVPQQPIRTQTQAALAGETYHVLRQKAKDVRHEIQRLSRYLETLNDAMHNHSDKRNEQSLSESIAGPQPQQASSETQHFQPHQREHLVQQPSRPQEQQQLLLQQQQQTQQQRQQQTQQQQQQTRQQQQQQTQQTQQQQQQQQQQTQQQQRQQQQNQQRLQQQTRQQQQQHQLQQQQTQHQLQQQQTQHQLRQQQNQQQQQRHQQQQQQLQQQCHEDGQRLEKHHDDQQHRHQQHQQQQERQFPQQWHPSQLQQQASAVHIPQQEAQSALEQGVAHHGQASAKEYDAREQIQPQVPEQTHARAKQQYTLQQVDNLSLTRQRSSQGTMSSPSSQGRTYQSAYPTPRQSQVGIDDICSPFVFGNTAETNIITTRSTSTVLARSLTEPIHAALVSNIADSKRLSEFTTLVQPDTNVTDTTHTKHIAGDTTADLLSGGSLSQEPALATWDCAALAPVDTAMHATLDLSESTLEHTPAMELDIRPTTGADAAGDVDMTKSSSDTPSVGGVATVLEDSQTARGNSGVCGDGVGATTSKSQKSMSEACDTLLMDRNVDMSHESYSDLASTFNLDISTEHLLEHCNPDDFFGMEVYHCA</sequence>
<feature type="compositionally biased region" description="Polar residues" evidence="1">
    <location>
        <begin position="601"/>
        <end position="612"/>
    </location>
</feature>
<feature type="compositionally biased region" description="Polar residues" evidence="1">
    <location>
        <begin position="46"/>
        <end position="62"/>
    </location>
</feature>
<dbReference type="EMBL" id="KQ242269">
    <property type="protein sequence ID" value="KNC79636.1"/>
    <property type="molecule type" value="Genomic_DNA"/>
</dbReference>
<reference evidence="2 3" key="1">
    <citation type="submission" date="2011-02" db="EMBL/GenBank/DDBJ databases">
        <title>The Genome Sequence of Sphaeroforma arctica JP610.</title>
        <authorList>
            <consortium name="The Broad Institute Genome Sequencing Platform"/>
            <person name="Russ C."/>
            <person name="Cuomo C."/>
            <person name="Young S.K."/>
            <person name="Zeng Q."/>
            <person name="Gargeya S."/>
            <person name="Alvarado L."/>
            <person name="Berlin A."/>
            <person name="Chapman S.B."/>
            <person name="Chen Z."/>
            <person name="Freedman E."/>
            <person name="Gellesch M."/>
            <person name="Goldberg J."/>
            <person name="Griggs A."/>
            <person name="Gujja S."/>
            <person name="Heilman E."/>
            <person name="Heiman D."/>
            <person name="Howarth C."/>
            <person name="Mehta T."/>
            <person name="Neiman D."/>
            <person name="Pearson M."/>
            <person name="Roberts A."/>
            <person name="Saif S."/>
            <person name="Shea T."/>
            <person name="Shenoy N."/>
            <person name="Sisk P."/>
            <person name="Stolte C."/>
            <person name="Sykes S."/>
            <person name="White J."/>
            <person name="Yandava C."/>
            <person name="Burger G."/>
            <person name="Gray M.W."/>
            <person name="Holland P.W.H."/>
            <person name="King N."/>
            <person name="Lang F.B.F."/>
            <person name="Roger A.J."/>
            <person name="Ruiz-Trillo I."/>
            <person name="Haas B."/>
            <person name="Nusbaum C."/>
            <person name="Birren B."/>
        </authorList>
    </citation>
    <scope>NUCLEOTIDE SEQUENCE [LARGE SCALE GENOMIC DNA]</scope>
    <source>
        <strain evidence="2 3">JP610</strain>
    </source>
</reference>
<dbReference type="Proteomes" id="UP000054560">
    <property type="component" value="Unassembled WGS sequence"/>
</dbReference>
<feature type="compositionally biased region" description="Basic and acidic residues" evidence="1">
    <location>
        <begin position="351"/>
        <end position="368"/>
    </location>
</feature>
<feature type="region of interest" description="Disordered" evidence="1">
    <location>
        <begin position="571"/>
        <end position="612"/>
    </location>
</feature>
<name>A0A0L0FSV1_9EUKA</name>
<protein>
    <submittedName>
        <fullName evidence="2">Uncharacterized protein</fullName>
    </submittedName>
</protein>
<accession>A0A0L0FSV1</accession>
<feature type="compositionally biased region" description="Polar residues" evidence="1">
    <location>
        <begin position="369"/>
        <end position="396"/>
    </location>
</feature>
<dbReference type="eggNOG" id="ENOG502QVK9">
    <property type="taxonomic scope" value="Eukaryota"/>
</dbReference>
<organism evidence="2 3">
    <name type="scientific">Sphaeroforma arctica JP610</name>
    <dbReference type="NCBI Taxonomy" id="667725"/>
    <lineage>
        <taxon>Eukaryota</taxon>
        <taxon>Ichthyosporea</taxon>
        <taxon>Ichthyophonida</taxon>
        <taxon>Sphaeroforma</taxon>
    </lineage>
</organism>
<feature type="region of interest" description="Disordered" evidence="1">
    <location>
        <begin position="328"/>
        <end position="405"/>
    </location>
</feature>
<feature type="compositionally biased region" description="Polar residues" evidence="1">
    <location>
        <begin position="452"/>
        <end position="478"/>
    </location>
</feature>
<evidence type="ECO:0000313" key="2">
    <source>
        <dbReference type="EMBL" id="KNC79636.1"/>
    </source>
</evidence>
<feature type="compositionally biased region" description="Low complexity" evidence="1">
    <location>
        <begin position="479"/>
        <end position="506"/>
    </location>
</feature>
<feature type="region of interest" description="Disordered" evidence="1">
    <location>
        <begin position="953"/>
        <end position="1050"/>
    </location>
</feature>
<feature type="region of interest" description="Disordered" evidence="1">
    <location>
        <begin position="46"/>
        <end position="65"/>
    </location>
</feature>
<evidence type="ECO:0000313" key="3">
    <source>
        <dbReference type="Proteomes" id="UP000054560"/>
    </source>
</evidence>
<feature type="compositionally biased region" description="Polar residues" evidence="1">
    <location>
        <begin position="1081"/>
        <end position="1095"/>
    </location>
</feature>
<feature type="compositionally biased region" description="Polar residues" evidence="1">
    <location>
        <begin position="665"/>
        <end position="686"/>
    </location>
</feature>
<feature type="compositionally biased region" description="Polar residues" evidence="1">
    <location>
        <begin position="806"/>
        <end position="828"/>
    </location>
</feature>
<feature type="compositionally biased region" description="Polar residues" evidence="1">
    <location>
        <begin position="423"/>
        <end position="433"/>
    </location>
</feature>
<dbReference type="GeneID" id="25908476"/>